<comment type="similarity">
    <text evidence="3">Belongs to the [NiFe]/[NiFeSe] hydrogenase large subunit family.</text>
</comment>
<keyword evidence="5 7" id="KW-0479">Metal-binding</keyword>
<feature type="binding site" evidence="7">
    <location>
        <position position="428"/>
    </location>
    <ligand>
        <name>Fe cation</name>
        <dbReference type="ChEBI" id="CHEBI:24875"/>
    </ligand>
</feature>
<comment type="caution">
    <text evidence="8">The sequence shown here is derived from an EMBL/GenBank/DDBJ whole genome shotgun (WGS) entry which is preliminary data.</text>
</comment>
<evidence type="ECO:0000256" key="5">
    <source>
        <dbReference type="ARBA" id="ARBA00022723"/>
    </source>
</evidence>
<comment type="cofactor">
    <cofactor evidence="7">
        <name>Fe cation</name>
        <dbReference type="ChEBI" id="CHEBI:24875"/>
    </cofactor>
</comment>
<feature type="binding site" evidence="7">
    <location>
        <position position="40"/>
    </location>
    <ligand>
        <name>Mg(2+)</name>
        <dbReference type="ChEBI" id="CHEBI:18420"/>
    </ligand>
</feature>
<dbReference type="InterPro" id="IPR018194">
    <property type="entry name" value="Ni-dep_hyd_lsu_Ni_BS"/>
</dbReference>
<dbReference type="PROSITE" id="PS00507">
    <property type="entry name" value="NI_HGENASE_L_1"/>
    <property type="match status" value="1"/>
</dbReference>
<dbReference type="PANTHER" id="PTHR42958:SF4">
    <property type="entry name" value="HYDROGENASE EXPRESSION_FORMATION PROTEIN HUPK"/>
    <property type="match status" value="1"/>
</dbReference>
<sequence length="431" mass="46942">MITHELIERIEGEAVLDFQTDKSGVVQDAAIRFLHFRGMEAILEGRNALDALVIAPRVCGICGHSHLIAAARMIENAYIDAGFSLTISPKAHAIREITLSCELIQNHIKWLYLVMLHESGKLLAEEPPVALKALYVTSQINQLCALFSGQWPHSSYAIPGGVTCDPTHIEVMQALKILSEVERFVEDEVLGCHAEVFRNHIRDDSLLSLGGDFGKLLRNFERLRLLDTGKSHGRFLVLGESGGSITNSVQSTADIALVSEDCSHTFAEGGVTYAKNALYNGEFYEGGPLARALVSKRDGISTLYQRHGDTALTRITARIEEMVTLIAHVRSLVSSLDLSQPSFIPPSSIESISGEGIGIVEAPRGSLIHRARIERGKIVEYSIITPTQWNLGNGTASNLGIAQKAMIGAESIAKASLIFRTFDVCSVCTTH</sequence>
<dbReference type="PANTHER" id="PTHR42958">
    <property type="entry name" value="HYDROGENASE-2 LARGE CHAIN"/>
    <property type="match status" value="1"/>
</dbReference>
<keyword evidence="7" id="KW-0408">Iron</keyword>
<comment type="subcellular location">
    <subcellularLocation>
        <location evidence="2">Cell envelope</location>
    </subcellularLocation>
</comment>
<keyword evidence="6" id="KW-0560">Oxidoreductase</keyword>
<dbReference type="AlphaFoldDB" id="A0A2D3WK79"/>
<evidence type="ECO:0000256" key="6">
    <source>
        <dbReference type="ARBA" id="ARBA00023002"/>
    </source>
</evidence>
<keyword evidence="7" id="KW-0460">Magnesium</keyword>
<proteinExistence type="inferred from homology"/>
<evidence type="ECO:0000256" key="2">
    <source>
        <dbReference type="ARBA" id="ARBA00004196"/>
    </source>
</evidence>
<dbReference type="EMBL" id="DLUI01000067">
    <property type="protein sequence ID" value="DAB38706.1"/>
    <property type="molecule type" value="Genomic_DNA"/>
</dbReference>
<dbReference type="InterPro" id="IPR029014">
    <property type="entry name" value="NiFe-Hase_large"/>
</dbReference>
<feature type="binding site" evidence="7">
    <location>
        <position position="425"/>
    </location>
    <ligand>
        <name>Ni(2+)</name>
        <dbReference type="ChEBI" id="CHEBI:49786"/>
    </ligand>
</feature>
<dbReference type="GO" id="GO:0008901">
    <property type="term" value="F:ferredoxin hydrogenase activity"/>
    <property type="evidence" value="ECO:0007669"/>
    <property type="project" value="InterPro"/>
</dbReference>
<evidence type="ECO:0000313" key="9">
    <source>
        <dbReference type="Proteomes" id="UP000228859"/>
    </source>
</evidence>
<dbReference type="Proteomes" id="UP000228859">
    <property type="component" value="Unassembled WGS sequence"/>
</dbReference>
<evidence type="ECO:0000313" key="8">
    <source>
        <dbReference type="EMBL" id="DAB38706.1"/>
    </source>
</evidence>
<evidence type="ECO:0000256" key="1">
    <source>
        <dbReference type="ARBA" id="ARBA00001967"/>
    </source>
</evidence>
<dbReference type="InterPro" id="IPR001501">
    <property type="entry name" value="Ni-dep_hyd_lsu"/>
</dbReference>
<keyword evidence="4 7" id="KW-0533">Nickel</keyword>
<dbReference type="InterPro" id="IPR050867">
    <property type="entry name" value="NiFe/NiFeSe_hydrgnase_LSU"/>
</dbReference>
<gene>
    <name evidence="8" type="ORF">CFH83_04480</name>
</gene>
<dbReference type="SUPFAM" id="SSF56762">
    <property type="entry name" value="HydB/Nqo4-like"/>
    <property type="match status" value="1"/>
</dbReference>
<accession>A0A2D3WK79</accession>
<feature type="binding site" evidence="7">
    <location>
        <position position="383"/>
    </location>
    <ligand>
        <name>Mg(2+)</name>
        <dbReference type="ChEBI" id="CHEBI:18420"/>
    </ligand>
</feature>
<organism evidence="8 9">
    <name type="scientific">Sulfuricurvum kujiense</name>
    <dbReference type="NCBI Taxonomy" id="148813"/>
    <lineage>
        <taxon>Bacteria</taxon>
        <taxon>Pseudomonadati</taxon>
        <taxon>Campylobacterota</taxon>
        <taxon>Epsilonproteobacteria</taxon>
        <taxon>Campylobacterales</taxon>
        <taxon>Sulfurimonadaceae</taxon>
        <taxon>Sulfuricurvum</taxon>
    </lineage>
</organism>
<evidence type="ECO:0000256" key="3">
    <source>
        <dbReference type="ARBA" id="ARBA00009292"/>
    </source>
</evidence>
<comment type="cofactor">
    <cofactor evidence="1 7">
        <name>Ni(2+)</name>
        <dbReference type="ChEBI" id="CHEBI:49786"/>
    </cofactor>
</comment>
<evidence type="ECO:0000256" key="7">
    <source>
        <dbReference type="PIRSR" id="PIRSR601501-1"/>
    </source>
</evidence>
<dbReference type="RefSeq" id="WP_303662930.1">
    <property type="nucleotide sequence ID" value="NZ_DLUI01000067.1"/>
</dbReference>
<feature type="binding site" evidence="7">
    <location>
        <position position="62"/>
    </location>
    <ligand>
        <name>Mg(2+)</name>
        <dbReference type="ChEBI" id="CHEBI:18420"/>
    </ligand>
</feature>
<evidence type="ECO:0000256" key="4">
    <source>
        <dbReference type="ARBA" id="ARBA00022596"/>
    </source>
</evidence>
<dbReference type="GO" id="GO:0016151">
    <property type="term" value="F:nickel cation binding"/>
    <property type="evidence" value="ECO:0007669"/>
    <property type="project" value="InterPro"/>
</dbReference>
<protein>
    <submittedName>
        <fullName evidence="8">Hydrogenase</fullName>
    </submittedName>
</protein>
<feature type="binding site" evidence="7">
    <location>
        <position position="431"/>
    </location>
    <ligand>
        <name>Mg(2+)</name>
        <dbReference type="ChEBI" id="CHEBI:18420"/>
    </ligand>
</feature>
<name>A0A2D3WK79_9BACT</name>
<dbReference type="Gene3D" id="1.10.645.10">
    <property type="entry name" value="Cytochrome-c3 Hydrogenase, chain B"/>
    <property type="match status" value="1"/>
</dbReference>
<dbReference type="GO" id="GO:0030313">
    <property type="term" value="C:cell envelope"/>
    <property type="evidence" value="ECO:0007669"/>
    <property type="project" value="UniProtKB-SubCell"/>
</dbReference>
<feature type="binding site" evidence="7">
    <location>
        <position position="59"/>
    </location>
    <ligand>
        <name>Ni(2+)</name>
        <dbReference type="ChEBI" id="CHEBI:49786"/>
    </ligand>
</feature>
<reference evidence="8 9" key="1">
    <citation type="journal article" date="2017" name="Front. Microbiol.">
        <title>Comparative Genomic Analysis of the Class Epsilonproteobacteria and Proposed Reclassification to Epsilonbacteraeota (phyl. nov.).</title>
        <authorList>
            <person name="Waite D.W."/>
            <person name="Vanwonterghem I."/>
            <person name="Rinke C."/>
            <person name="Parks D.H."/>
            <person name="Zhang Y."/>
            <person name="Takai K."/>
            <person name="Sievert S.M."/>
            <person name="Simon J."/>
            <person name="Campbell B.J."/>
            <person name="Hanson T.E."/>
            <person name="Woyke T."/>
            <person name="Klotz M.G."/>
            <person name="Hugenholtz P."/>
        </authorList>
    </citation>
    <scope>NUCLEOTIDE SEQUENCE [LARGE SCALE GENOMIC DNA]</scope>
    <source>
        <strain evidence="8">UBA12443</strain>
    </source>
</reference>
<dbReference type="Pfam" id="PF00374">
    <property type="entry name" value="NiFeSe_Hases"/>
    <property type="match status" value="2"/>
</dbReference>